<name>A0AAU7T5Z0_9ACTN</name>
<dbReference type="AlphaFoldDB" id="A0AAU7T5Z0"/>
<reference evidence="1" key="1">
    <citation type="submission" date="2024-06" db="EMBL/GenBank/DDBJ databases">
        <title>Kribbella sp. strain HUAS MG21 genome sequences.</title>
        <authorList>
            <person name="Mo P."/>
        </authorList>
    </citation>
    <scope>NUCLEOTIDE SEQUENCE</scope>
    <source>
        <strain evidence="1">HUAS MG21</strain>
    </source>
</reference>
<sequence length="56" mass="5842">MAAHGTLPAGLAGPVEVALARSAEQIPPANSLPGGCRYEVFRPPSLRPCAWRSAGW</sequence>
<dbReference type="EMBL" id="CP158165">
    <property type="protein sequence ID" value="XBV22221.1"/>
    <property type="molecule type" value="Genomic_DNA"/>
</dbReference>
<dbReference type="RefSeq" id="WP_350275067.1">
    <property type="nucleotide sequence ID" value="NZ_CP158165.1"/>
</dbReference>
<accession>A0AAU7T5Z0</accession>
<evidence type="ECO:0000313" key="1">
    <source>
        <dbReference type="EMBL" id="XBV22221.1"/>
    </source>
</evidence>
<protein>
    <submittedName>
        <fullName evidence="1">Uncharacterized protein</fullName>
    </submittedName>
</protein>
<gene>
    <name evidence="1" type="ORF">ABN611_27100</name>
</gene>
<organism evidence="1">
    <name type="scientific">Kribbella sp. HUAS MG21</name>
    <dbReference type="NCBI Taxonomy" id="3160966"/>
    <lineage>
        <taxon>Bacteria</taxon>
        <taxon>Bacillati</taxon>
        <taxon>Actinomycetota</taxon>
        <taxon>Actinomycetes</taxon>
        <taxon>Propionibacteriales</taxon>
        <taxon>Kribbellaceae</taxon>
        <taxon>Kribbella</taxon>
    </lineage>
</organism>
<proteinExistence type="predicted"/>